<feature type="compositionally biased region" description="Basic residues" evidence="1">
    <location>
        <begin position="265"/>
        <end position="283"/>
    </location>
</feature>
<proteinExistence type="predicted"/>
<name>A0A4Z2G5S2_9TELE</name>
<evidence type="ECO:0000313" key="3">
    <source>
        <dbReference type="Proteomes" id="UP000314294"/>
    </source>
</evidence>
<dbReference type="OrthoDB" id="8866850at2759"/>
<dbReference type="Proteomes" id="UP000314294">
    <property type="component" value="Unassembled WGS sequence"/>
</dbReference>
<reference evidence="2 3" key="1">
    <citation type="submission" date="2019-03" db="EMBL/GenBank/DDBJ databases">
        <title>First draft genome of Liparis tanakae, snailfish: a comprehensive survey of snailfish specific genes.</title>
        <authorList>
            <person name="Kim W."/>
            <person name="Song I."/>
            <person name="Jeong J.-H."/>
            <person name="Kim D."/>
            <person name="Kim S."/>
            <person name="Ryu S."/>
            <person name="Song J.Y."/>
            <person name="Lee S.K."/>
        </authorList>
    </citation>
    <scope>NUCLEOTIDE SEQUENCE [LARGE SCALE GENOMIC DNA]</scope>
    <source>
        <tissue evidence="2">Muscle</tissue>
    </source>
</reference>
<feature type="region of interest" description="Disordered" evidence="1">
    <location>
        <begin position="61"/>
        <end position="117"/>
    </location>
</feature>
<comment type="caution">
    <text evidence="2">The sequence shown here is derived from an EMBL/GenBank/DDBJ whole genome shotgun (WGS) entry which is preliminary data.</text>
</comment>
<feature type="compositionally biased region" description="Basic and acidic residues" evidence="1">
    <location>
        <begin position="294"/>
        <end position="303"/>
    </location>
</feature>
<dbReference type="EMBL" id="SRLO01000706">
    <property type="protein sequence ID" value="TNN48213.1"/>
    <property type="molecule type" value="Genomic_DNA"/>
</dbReference>
<accession>A0A4Z2G5S2</accession>
<gene>
    <name evidence="2" type="ORF">EYF80_041572</name>
</gene>
<evidence type="ECO:0000256" key="1">
    <source>
        <dbReference type="SAM" id="MobiDB-lite"/>
    </source>
</evidence>
<dbReference type="AlphaFoldDB" id="A0A4Z2G5S2"/>
<protein>
    <submittedName>
        <fullName evidence="2">Uncharacterized protein</fullName>
    </submittedName>
</protein>
<keyword evidence="3" id="KW-1185">Reference proteome</keyword>
<feature type="compositionally biased region" description="Basic residues" evidence="1">
    <location>
        <begin position="81"/>
        <end position="90"/>
    </location>
</feature>
<organism evidence="2 3">
    <name type="scientific">Liparis tanakae</name>
    <name type="common">Tanaka's snailfish</name>
    <dbReference type="NCBI Taxonomy" id="230148"/>
    <lineage>
        <taxon>Eukaryota</taxon>
        <taxon>Metazoa</taxon>
        <taxon>Chordata</taxon>
        <taxon>Craniata</taxon>
        <taxon>Vertebrata</taxon>
        <taxon>Euteleostomi</taxon>
        <taxon>Actinopterygii</taxon>
        <taxon>Neopterygii</taxon>
        <taxon>Teleostei</taxon>
        <taxon>Neoteleostei</taxon>
        <taxon>Acanthomorphata</taxon>
        <taxon>Eupercaria</taxon>
        <taxon>Perciformes</taxon>
        <taxon>Cottioidei</taxon>
        <taxon>Cottales</taxon>
        <taxon>Liparidae</taxon>
        <taxon>Liparis</taxon>
    </lineage>
</organism>
<feature type="region of interest" description="Disordered" evidence="1">
    <location>
        <begin position="316"/>
        <end position="335"/>
    </location>
</feature>
<sequence length="354" mass="39927">MLSLMSVASYDAQIHYAVEADCEDDADSSWSFTQSSFIRVEYYRSFEYSVKWKLAMFPRRSSRPPKAAKRSPSPSEEAIQRRSRGKRRRTGPRETEEDDHDILDLINGTPVADEEEAEDKFFEVTDGGVDESDDDCCSVSSIASGPSVLRHGVSTEKRRPSQGLCAACRALYQKTRKTKAPRINKLSDNDPKSLTCDQWVLIKSWRPRRRPNARGKLLIRLQLVQKRLSAKAGAQRAGGSSACFRPHAFLQRNLRRHVREPVTKERKRKRTRTRGGSRGRRRSASSTSSPGLEARGDRADTHLTLKLFPSTVAVESTEPIEVPREQKAPKKTGGLRDLLAQLRGSSSMIVRETR</sequence>
<feature type="region of interest" description="Disordered" evidence="1">
    <location>
        <begin position="254"/>
        <end position="303"/>
    </location>
</feature>
<evidence type="ECO:0000313" key="2">
    <source>
        <dbReference type="EMBL" id="TNN48213.1"/>
    </source>
</evidence>